<evidence type="ECO:0000256" key="1">
    <source>
        <dbReference type="SAM" id="MobiDB-lite"/>
    </source>
</evidence>
<feature type="compositionally biased region" description="Low complexity" evidence="1">
    <location>
        <begin position="76"/>
        <end position="88"/>
    </location>
</feature>
<feature type="region of interest" description="Disordered" evidence="1">
    <location>
        <begin position="1"/>
        <end position="23"/>
    </location>
</feature>
<accession>A0A820S2Z7</accession>
<protein>
    <submittedName>
        <fullName evidence="2">Uncharacterized protein</fullName>
    </submittedName>
</protein>
<feature type="non-terminal residue" evidence="2">
    <location>
        <position position="1"/>
    </location>
</feature>
<dbReference type="Proteomes" id="UP000663881">
    <property type="component" value="Unassembled WGS sequence"/>
</dbReference>
<comment type="caution">
    <text evidence="2">The sequence shown here is derived from an EMBL/GenBank/DDBJ whole genome shotgun (WGS) entry which is preliminary data.</text>
</comment>
<gene>
    <name evidence="2" type="ORF">OKA104_LOCUS53975</name>
</gene>
<feature type="region of interest" description="Disordered" evidence="1">
    <location>
        <begin position="35"/>
        <end position="99"/>
    </location>
</feature>
<dbReference type="EMBL" id="CAJOAY010034826">
    <property type="protein sequence ID" value="CAF4447551.1"/>
    <property type="molecule type" value="Genomic_DNA"/>
</dbReference>
<feature type="compositionally biased region" description="Pro residues" evidence="1">
    <location>
        <begin position="66"/>
        <end position="75"/>
    </location>
</feature>
<reference evidence="2" key="1">
    <citation type="submission" date="2021-02" db="EMBL/GenBank/DDBJ databases">
        <authorList>
            <person name="Nowell W R."/>
        </authorList>
    </citation>
    <scope>NUCLEOTIDE SEQUENCE</scope>
</reference>
<evidence type="ECO:0000313" key="2">
    <source>
        <dbReference type="EMBL" id="CAF4447551.1"/>
    </source>
</evidence>
<dbReference type="AlphaFoldDB" id="A0A820S2Z7"/>
<evidence type="ECO:0000313" key="3">
    <source>
        <dbReference type="Proteomes" id="UP000663881"/>
    </source>
</evidence>
<sequence>NNEKKDISVETEESNEIITPPSQLRSRRLRYRFHRHTPSITTQESIPDSPVEFFISNETPSSPQSQPQPPTPPLSPTTTISSTTTTSSNTLSGGLKRNASKSNVVGIQRRFFVYRISFELSSVGDSIYCT</sequence>
<proteinExistence type="predicted"/>
<name>A0A820S2Z7_9BILA</name>
<organism evidence="2 3">
    <name type="scientific">Adineta steineri</name>
    <dbReference type="NCBI Taxonomy" id="433720"/>
    <lineage>
        <taxon>Eukaryota</taxon>
        <taxon>Metazoa</taxon>
        <taxon>Spiralia</taxon>
        <taxon>Gnathifera</taxon>
        <taxon>Rotifera</taxon>
        <taxon>Eurotatoria</taxon>
        <taxon>Bdelloidea</taxon>
        <taxon>Adinetida</taxon>
        <taxon>Adinetidae</taxon>
        <taxon>Adineta</taxon>
    </lineage>
</organism>